<gene>
    <name evidence="4" type="ORF">ACCI49_06950</name>
</gene>
<sequence length="143" mass="15105">MENGFFQKVLDGELPMPKAALTLGARILSVDSDVGCIEVEFEAKEEFTNPIGKIQGGFLAAMLDDTMGPALTATLSENQFAPTLELKTHFIAPVVVGKILGRGRVVSKGGSICVLEGELFQEGTLVAKSTATAMIRSISSSTK</sequence>
<evidence type="ECO:0000256" key="1">
    <source>
        <dbReference type="ARBA" id="ARBA00008324"/>
    </source>
</evidence>
<proteinExistence type="inferred from homology"/>
<dbReference type="InterPro" id="IPR039298">
    <property type="entry name" value="ACOT13"/>
</dbReference>
<keyword evidence="5" id="KW-1185">Reference proteome</keyword>
<comment type="caution">
    <text evidence="4">The sequence shown here is derived from an EMBL/GenBank/DDBJ whole genome shotgun (WGS) entry which is preliminary data.</text>
</comment>
<dbReference type="RefSeq" id="WP_371838226.1">
    <property type="nucleotide sequence ID" value="NZ_JBGMEK010000010.1"/>
</dbReference>
<dbReference type="PANTHER" id="PTHR21660:SF1">
    <property type="entry name" value="ACYL-COENZYME A THIOESTERASE 13"/>
    <property type="match status" value="1"/>
</dbReference>
<dbReference type="Proteomes" id="UP001569428">
    <property type="component" value="Unassembled WGS sequence"/>
</dbReference>
<evidence type="ECO:0000313" key="5">
    <source>
        <dbReference type="Proteomes" id="UP001569428"/>
    </source>
</evidence>
<dbReference type="InterPro" id="IPR003736">
    <property type="entry name" value="PAAI_dom"/>
</dbReference>
<evidence type="ECO:0000259" key="3">
    <source>
        <dbReference type="Pfam" id="PF03061"/>
    </source>
</evidence>
<reference evidence="4 5" key="1">
    <citation type="submission" date="2024-08" db="EMBL/GenBank/DDBJ databases">
        <authorList>
            <person name="Ishaq N."/>
        </authorList>
    </citation>
    <scope>NUCLEOTIDE SEQUENCE [LARGE SCALE GENOMIC DNA]</scope>
    <source>
        <strain evidence="4 5">DSM 18651</strain>
    </source>
</reference>
<evidence type="ECO:0000256" key="2">
    <source>
        <dbReference type="ARBA" id="ARBA00022801"/>
    </source>
</evidence>
<feature type="domain" description="Thioesterase" evidence="3">
    <location>
        <begin position="56"/>
        <end position="126"/>
    </location>
</feature>
<keyword evidence="2 4" id="KW-0378">Hydrolase</keyword>
<dbReference type="InterPro" id="IPR029069">
    <property type="entry name" value="HotDog_dom_sf"/>
</dbReference>
<evidence type="ECO:0000313" key="4">
    <source>
        <dbReference type="EMBL" id="MFA0810654.1"/>
    </source>
</evidence>
<dbReference type="EC" id="3.1.2.-" evidence="4"/>
<dbReference type="SUPFAM" id="SSF54637">
    <property type="entry name" value="Thioesterase/thiol ester dehydrase-isomerase"/>
    <property type="match status" value="1"/>
</dbReference>
<accession>A0ABV4NY32</accession>
<dbReference type="PANTHER" id="PTHR21660">
    <property type="entry name" value="THIOESTERASE SUPERFAMILY MEMBER-RELATED"/>
    <property type="match status" value="1"/>
</dbReference>
<dbReference type="InterPro" id="IPR006683">
    <property type="entry name" value="Thioestr_dom"/>
</dbReference>
<dbReference type="Pfam" id="PF03061">
    <property type="entry name" value="4HBT"/>
    <property type="match status" value="1"/>
</dbReference>
<dbReference type="EMBL" id="JBGMEK010000010">
    <property type="protein sequence ID" value="MFA0810654.1"/>
    <property type="molecule type" value="Genomic_DNA"/>
</dbReference>
<dbReference type="NCBIfam" id="TIGR00369">
    <property type="entry name" value="unchar_dom_1"/>
    <property type="match status" value="1"/>
</dbReference>
<dbReference type="GO" id="GO:0016787">
    <property type="term" value="F:hydrolase activity"/>
    <property type="evidence" value="ECO:0007669"/>
    <property type="project" value="UniProtKB-KW"/>
</dbReference>
<protein>
    <submittedName>
        <fullName evidence="4">PaaI family thioesterase</fullName>
        <ecNumber evidence="4">3.1.2.-</ecNumber>
    </submittedName>
</protein>
<dbReference type="Gene3D" id="3.10.129.10">
    <property type="entry name" value="Hotdog Thioesterase"/>
    <property type="match status" value="1"/>
</dbReference>
<dbReference type="CDD" id="cd03443">
    <property type="entry name" value="PaaI_thioesterase"/>
    <property type="match status" value="1"/>
</dbReference>
<comment type="similarity">
    <text evidence="1">Belongs to the thioesterase PaaI family.</text>
</comment>
<organism evidence="4 5">
    <name type="scientific">Microbulbifer epialgicus</name>
    <dbReference type="NCBI Taxonomy" id="393907"/>
    <lineage>
        <taxon>Bacteria</taxon>
        <taxon>Pseudomonadati</taxon>
        <taxon>Pseudomonadota</taxon>
        <taxon>Gammaproteobacteria</taxon>
        <taxon>Cellvibrionales</taxon>
        <taxon>Microbulbiferaceae</taxon>
        <taxon>Microbulbifer</taxon>
    </lineage>
</organism>
<name>A0ABV4NY32_9GAMM</name>